<dbReference type="EMBL" id="CP058322">
    <property type="protein sequence ID" value="QLD25552.1"/>
    <property type="molecule type" value="Genomic_DNA"/>
</dbReference>
<evidence type="ECO:0000313" key="5">
    <source>
        <dbReference type="Proteomes" id="UP000509335"/>
    </source>
</evidence>
<evidence type="ECO:0000256" key="3">
    <source>
        <dbReference type="ARBA" id="ARBA00023163"/>
    </source>
</evidence>
<dbReference type="AlphaFoldDB" id="A0A7H8XNX5"/>
<dbReference type="CDD" id="cd06170">
    <property type="entry name" value="LuxR_C_like"/>
    <property type="match status" value="1"/>
</dbReference>
<dbReference type="InterPro" id="IPR016032">
    <property type="entry name" value="Sig_transdc_resp-reg_C-effctor"/>
</dbReference>
<dbReference type="GO" id="GO:0006355">
    <property type="term" value="P:regulation of DNA-templated transcription"/>
    <property type="evidence" value="ECO:0007669"/>
    <property type="project" value="InterPro"/>
</dbReference>
<evidence type="ECO:0000256" key="1">
    <source>
        <dbReference type="ARBA" id="ARBA00023015"/>
    </source>
</evidence>
<dbReference type="SUPFAM" id="SSF46894">
    <property type="entry name" value="C-terminal effector domain of the bipartite response regulators"/>
    <property type="match status" value="1"/>
</dbReference>
<evidence type="ECO:0000313" key="4">
    <source>
        <dbReference type="EMBL" id="QLD25552.1"/>
    </source>
</evidence>
<organism evidence="4 5">
    <name type="scientific">Micromonospora carbonacea</name>
    <dbReference type="NCBI Taxonomy" id="47853"/>
    <lineage>
        <taxon>Bacteria</taxon>
        <taxon>Bacillati</taxon>
        <taxon>Actinomycetota</taxon>
        <taxon>Actinomycetes</taxon>
        <taxon>Micromonosporales</taxon>
        <taxon>Micromonosporaceae</taxon>
        <taxon>Micromonospora</taxon>
    </lineage>
</organism>
<evidence type="ECO:0000256" key="2">
    <source>
        <dbReference type="ARBA" id="ARBA00023125"/>
    </source>
</evidence>
<dbReference type="SMART" id="SM00421">
    <property type="entry name" value="HTH_LUXR"/>
    <property type="match status" value="1"/>
</dbReference>
<dbReference type="PANTHER" id="PTHR44688:SF16">
    <property type="entry name" value="DNA-BINDING TRANSCRIPTIONAL ACTIVATOR DEVR_DOSR"/>
    <property type="match status" value="1"/>
</dbReference>
<dbReference type="Proteomes" id="UP000509335">
    <property type="component" value="Chromosome"/>
</dbReference>
<dbReference type="Pfam" id="PF00196">
    <property type="entry name" value="GerE"/>
    <property type="match status" value="1"/>
</dbReference>
<protein>
    <submittedName>
        <fullName evidence="4">Helix-turn-helix transcriptional regulator</fullName>
    </submittedName>
</protein>
<reference evidence="4 5" key="1">
    <citation type="submission" date="2020-07" db="EMBL/GenBank/DDBJ databases">
        <title>A bifunctional nitrone conjugated secondary metabolite targeting the ribosome.</title>
        <authorList>
            <person name="Limbrick E.M."/>
            <person name="Graf M."/>
            <person name="Derewacz D.K."/>
            <person name="Nguyen F."/>
            <person name="Spraggins J.M."/>
            <person name="Wieland M."/>
            <person name="Ynigez-Gutierrez A.E."/>
            <person name="Reisman B.J."/>
            <person name="Zinshteyn B."/>
            <person name="McCulloch K."/>
            <person name="Iverson T.M."/>
            <person name="Green R."/>
            <person name="Wilson D.N."/>
            <person name="Bachmann B.O."/>
        </authorList>
    </citation>
    <scope>NUCLEOTIDE SEQUENCE [LARGE SCALE GENOMIC DNA]</scope>
    <source>
        <strain evidence="5">aurantiaca</strain>
    </source>
</reference>
<dbReference type="InterPro" id="IPR036388">
    <property type="entry name" value="WH-like_DNA-bd_sf"/>
</dbReference>
<dbReference type="PROSITE" id="PS50043">
    <property type="entry name" value="HTH_LUXR_2"/>
    <property type="match status" value="1"/>
</dbReference>
<proteinExistence type="predicted"/>
<dbReference type="PRINTS" id="PR00038">
    <property type="entry name" value="HTHLUXR"/>
</dbReference>
<dbReference type="InterPro" id="IPR000792">
    <property type="entry name" value="Tscrpt_reg_LuxR_C"/>
</dbReference>
<dbReference type="Gene3D" id="1.10.10.10">
    <property type="entry name" value="Winged helix-like DNA-binding domain superfamily/Winged helix DNA-binding domain"/>
    <property type="match status" value="1"/>
</dbReference>
<accession>A0A7H8XNX5</accession>
<keyword evidence="1" id="KW-0805">Transcription regulation</keyword>
<keyword evidence="3" id="KW-0804">Transcription</keyword>
<dbReference type="PANTHER" id="PTHR44688">
    <property type="entry name" value="DNA-BINDING TRANSCRIPTIONAL ACTIVATOR DEVR_DOSR"/>
    <property type="match status" value="1"/>
</dbReference>
<sequence length="130" mass="13867">MTDLRGTELSSNVEHSWRHGVWCPAHQQREADLSAVLPGLIVSASLLVPSLTARETATLRLLGAGYDNHTIARRLSVSERTVKRHVSAVLGKLGLTSRLQAGLVSMVTTLVGAEGICRGARPFCVPATGE</sequence>
<dbReference type="GO" id="GO:0003677">
    <property type="term" value="F:DNA binding"/>
    <property type="evidence" value="ECO:0007669"/>
    <property type="project" value="UniProtKB-KW"/>
</dbReference>
<name>A0A7H8XNX5_9ACTN</name>
<keyword evidence="2" id="KW-0238">DNA-binding</keyword>
<dbReference type="PROSITE" id="PS00622">
    <property type="entry name" value="HTH_LUXR_1"/>
    <property type="match status" value="1"/>
</dbReference>
<dbReference type="KEGG" id="mcab:HXZ27_16160"/>
<gene>
    <name evidence="4" type="ORF">HXZ27_16160</name>
</gene>